<gene>
    <name evidence="6" type="ORF">V1Y59_10275</name>
</gene>
<comment type="caution">
    <text evidence="6">The sequence shown here is derived from an EMBL/GenBank/DDBJ whole genome shotgun (WGS) entry which is preliminary data.</text>
</comment>
<dbReference type="RefSeq" id="WP_330504836.1">
    <property type="nucleotide sequence ID" value="NZ_JAZDUE010000007.1"/>
</dbReference>
<proteinExistence type="predicted"/>
<evidence type="ECO:0000256" key="2">
    <source>
        <dbReference type="ARBA" id="ARBA00023125"/>
    </source>
</evidence>
<accession>A0ABU7MUJ2</accession>
<dbReference type="InterPro" id="IPR050109">
    <property type="entry name" value="HTH-type_TetR-like_transc_reg"/>
</dbReference>
<keyword evidence="3" id="KW-0804">Transcription</keyword>
<sequence length="217" mass="24083">MIDTSQQVGDLRARRRNATRIEIQQAALELFEENGFEATTVDEIAAAAGVSPRTFFRYFPTKEECVLFDLYGFDEALESCLRAVDPADFALADIESAYRDVIAGFDDQRSEVAANFKRIQKLVLATPALSRAALGRYTDKSRQLPEMIGAGTSARSRVHVRMIIEIANLEVQCAFEEWAESDDVGDEGERELLAIYDDVCARMRTLGGVATRSAENA</sequence>
<dbReference type="InterPro" id="IPR009057">
    <property type="entry name" value="Homeodomain-like_sf"/>
</dbReference>
<evidence type="ECO:0000313" key="7">
    <source>
        <dbReference type="Proteomes" id="UP001335729"/>
    </source>
</evidence>
<feature type="domain" description="HTH tetR-type" evidence="5">
    <location>
        <begin position="17"/>
        <end position="77"/>
    </location>
</feature>
<protein>
    <submittedName>
        <fullName evidence="6">TetR family transcriptional regulator</fullName>
    </submittedName>
</protein>
<dbReference type="InterPro" id="IPR001647">
    <property type="entry name" value="HTH_TetR"/>
</dbReference>
<keyword evidence="1" id="KW-0805">Transcription regulation</keyword>
<keyword evidence="2 4" id="KW-0238">DNA-binding</keyword>
<dbReference type="PROSITE" id="PS50977">
    <property type="entry name" value="HTH_TETR_2"/>
    <property type="match status" value="1"/>
</dbReference>
<organism evidence="6 7">
    <name type="scientific">Gordonia prachuapensis</name>
    <dbReference type="NCBI Taxonomy" id="3115651"/>
    <lineage>
        <taxon>Bacteria</taxon>
        <taxon>Bacillati</taxon>
        <taxon>Actinomycetota</taxon>
        <taxon>Actinomycetes</taxon>
        <taxon>Mycobacteriales</taxon>
        <taxon>Gordoniaceae</taxon>
        <taxon>Gordonia</taxon>
    </lineage>
</organism>
<evidence type="ECO:0000256" key="3">
    <source>
        <dbReference type="ARBA" id="ARBA00023163"/>
    </source>
</evidence>
<dbReference type="Proteomes" id="UP001335729">
    <property type="component" value="Unassembled WGS sequence"/>
</dbReference>
<evidence type="ECO:0000313" key="6">
    <source>
        <dbReference type="EMBL" id="MEE4023464.1"/>
    </source>
</evidence>
<reference evidence="6 7" key="1">
    <citation type="submission" date="2024-01" db="EMBL/GenBank/DDBJ databases">
        <title>Draft genome sequence of Gordonia sp. PKS22-38.</title>
        <authorList>
            <person name="Suphannarot A."/>
            <person name="Mingma R."/>
        </authorList>
    </citation>
    <scope>NUCLEOTIDE SEQUENCE [LARGE SCALE GENOMIC DNA]</scope>
    <source>
        <strain evidence="6 7">PKS22-38</strain>
    </source>
</reference>
<feature type="DNA-binding region" description="H-T-H motif" evidence="4">
    <location>
        <begin position="40"/>
        <end position="59"/>
    </location>
</feature>
<name>A0ABU7MUJ2_9ACTN</name>
<dbReference type="Gene3D" id="1.10.357.10">
    <property type="entry name" value="Tetracycline Repressor, domain 2"/>
    <property type="match status" value="1"/>
</dbReference>
<keyword evidence="7" id="KW-1185">Reference proteome</keyword>
<dbReference type="PANTHER" id="PTHR30055">
    <property type="entry name" value="HTH-TYPE TRANSCRIPTIONAL REGULATOR RUTR"/>
    <property type="match status" value="1"/>
</dbReference>
<dbReference type="Pfam" id="PF00440">
    <property type="entry name" value="TetR_N"/>
    <property type="match status" value="1"/>
</dbReference>
<dbReference type="SUPFAM" id="SSF46689">
    <property type="entry name" value="Homeodomain-like"/>
    <property type="match status" value="1"/>
</dbReference>
<evidence type="ECO:0000256" key="1">
    <source>
        <dbReference type="ARBA" id="ARBA00023015"/>
    </source>
</evidence>
<dbReference type="PANTHER" id="PTHR30055:SF238">
    <property type="entry name" value="MYCOFACTOCIN BIOSYNTHESIS TRANSCRIPTIONAL REGULATOR MFTR-RELATED"/>
    <property type="match status" value="1"/>
</dbReference>
<dbReference type="PRINTS" id="PR00455">
    <property type="entry name" value="HTHTETR"/>
</dbReference>
<evidence type="ECO:0000256" key="4">
    <source>
        <dbReference type="PROSITE-ProRule" id="PRU00335"/>
    </source>
</evidence>
<evidence type="ECO:0000259" key="5">
    <source>
        <dbReference type="PROSITE" id="PS50977"/>
    </source>
</evidence>
<dbReference type="EMBL" id="JAZDUE010000007">
    <property type="protein sequence ID" value="MEE4023464.1"/>
    <property type="molecule type" value="Genomic_DNA"/>
</dbReference>